<protein>
    <submittedName>
        <fullName evidence="3">DUF4129 domain-containing protein</fullName>
    </submittedName>
</protein>
<dbReference type="Pfam" id="PF13559">
    <property type="entry name" value="DUF4129"/>
    <property type="match status" value="1"/>
</dbReference>
<comment type="caution">
    <text evidence="3">The sequence shown here is derived from an EMBL/GenBank/DDBJ whole genome shotgun (WGS) entry which is preliminary data.</text>
</comment>
<name>A0A506Y6S4_9MICO</name>
<evidence type="ECO:0000313" key="3">
    <source>
        <dbReference type="EMBL" id="TPW77210.1"/>
    </source>
</evidence>
<keyword evidence="4" id="KW-1185">Reference proteome</keyword>
<keyword evidence="1" id="KW-0812">Transmembrane</keyword>
<proteinExistence type="predicted"/>
<sequence>MRCAGRGRIADDAPGCGSRRAGRHRLSPELRVAVGLIPGFAGVAPALPRFAEPPVTPDGPEAREWILRELAKSEYQAAKPTLFDIIAKRFWDWFNSLQVPVAEGAPPLGVLLILGAVVVAVVIALLIWGVPRVNRRSRLSGGELFGQSDERDASTIRRASEQAAKAGDWPLAIGERFRAIARALTERTVVTLMPGTTATDAARRAAAVFPAQADALGAGATAFDGVRYLGAAGSRDDYERLVALDRELASARPRLDAAEPAQVVPR</sequence>
<dbReference type="EMBL" id="VHQG01000001">
    <property type="protein sequence ID" value="TPW77210.1"/>
    <property type="molecule type" value="Genomic_DNA"/>
</dbReference>
<dbReference type="AlphaFoldDB" id="A0A506Y6S4"/>
<keyword evidence="1" id="KW-1133">Transmembrane helix</keyword>
<evidence type="ECO:0000313" key="4">
    <source>
        <dbReference type="Proteomes" id="UP000316252"/>
    </source>
</evidence>
<accession>A0A506Y6S4</accession>
<dbReference type="Proteomes" id="UP000316252">
    <property type="component" value="Unassembled WGS sequence"/>
</dbReference>
<evidence type="ECO:0000259" key="2">
    <source>
        <dbReference type="Pfam" id="PF13559"/>
    </source>
</evidence>
<feature type="transmembrane region" description="Helical" evidence="1">
    <location>
        <begin position="108"/>
        <end position="130"/>
    </location>
</feature>
<feature type="domain" description="Protein-glutamine gamma-glutamyltransferase-like C-terminal" evidence="2">
    <location>
        <begin position="176"/>
        <end position="246"/>
    </location>
</feature>
<reference evidence="3 4" key="1">
    <citation type="submission" date="2019-06" db="EMBL/GenBank/DDBJ databases">
        <authorList>
            <person name="Li F."/>
        </authorList>
    </citation>
    <scope>NUCLEOTIDE SEQUENCE [LARGE SCALE GENOMIC DNA]</scope>
    <source>
        <strain evidence="3 4">10F1D-1</strain>
    </source>
</reference>
<dbReference type="InterPro" id="IPR025403">
    <property type="entry name" value="TgpA-like_C"/>
</dbReference>
<keyword evidence="1" id="KW-0472">Membrane</keyword>
<feature type="transmembrane region" description="Helical" evidence="1">
    <location>
        <begin position="30"/>
        <end position="47"/>
    </location>
</feature>
<evidence type="ECO:0000256" key="1">
    <source>
        <dbReference type="SAM" id="Phobius"/>
    </source>
</evidence>
<organism evidence="3 4">
    <name type="scientific">Schumannella soli</name>
    <dbReference type="NCBI Taxonomy" id="2590779"/>
    <lineage>
        <taxon>Bacteria</taxon>
        <taxon>Bacillati</taxon>
        <taxon>Actinomycetota</taxon>
        <taxon>Actinomycetes</taxon>
        <taxon>Micrococcales</taxon>
        <taxon>Microbacteriaceae</taxon>
        <taxon>Schumannella</taxon>
    </lineage>
</organism>
<gene>
    <name evidence="3" type="ORF">FJ657_00415</name>
</gene>
<dbReference type="OrthoDB" id="3389322at2"/>